<dbReference type="GO" id="GO:0009007">
    <property type="term" value="F:site-specific DNA-methyltransferase (adenine-specific) activity"/>
    <property type="evidence" value="ECO:0007669"/>
    <property type="project" value="UniProtKB-EC"/>
</dbReference>
<dbReference type="EMBL" id="CABQ01000049">
    <property type="protein sequence ID" value="CBI06977.1"/>
    <property type="molecule type" value="Genomic_DNA"/>
</dbReference>
<dbReference type="InterPro" id="IPR029063">
    <property type="entry name" value="SAM-dependent_MTases_sf"/>
</dbReference>
<comment type="caution">
    <text evidence="4">The sequence shown here is derived from an EMBL/GenBank/DDBJ whole genome shotgun (WGS) entry which is preliminary data.</text>
</comment>
<dbReference type="GO" id="GO:0009307">
    <property type="term" value="P:DNA restriction-modification system"/>
    <property type="evidence" value="ECO:0007669"/>
    <property type="project" value="InterPro"/>
</dbReference>
<evidence type="ECO:0008006" key="5">
    <source>
        <dbReference type="Google" id="ProtNLM"/>
    </source>
</evidence>
<dbReference type="AlphaFoldDB" id="E6QIB2"/>
<protein>
    <recommendedName>
        <fullName evidence="5">DNA adenine methylase</fullName>
    </recommendedName>
</protein>
<dbReference type="GO" id="GO:0043565">
    <property type="term" value="F:sequence-specific DNA binding"/>
    <property type="evidence" value="ECO:0007669"/>
    <property type="project" value="TreeGrafter"/>
</dbReference>
<evidence type="ECO:0000256" key="3">
    <source>
        <dbReference type="ARBA" id="ARBA00022691"/>
    </source>
</evidence>
<dbReference type="GO" id="GO:0006298">
    <property type="term" value="P:mismatch repair"/>
    <property type="evidence" value="ECO:0007669"/>
    <property type="project" value="TreeGrafter"/>
</dbReference>
<sequence>MNTGENGRGVASRWYPETLIRRLKLIETLRHNIEFVEGDAFLLIERFLHRPDVVFFIDPPYTAGNGKRAGRRLYRHNEVDHERLFSLLSQASGLVLMTYDDCPEVIRLANMHGFRIERVAMKNTHHEKKFELLISNTGITA</sequence>
<keyword evidence="2" id="KW-0808">Transferase</keyword>
<organism evidence="4">
    <name type="scientific">mine drainage metagenome</name>
    <dbReference type="NCBI Taxonomy" id="410659"/>
    <lineage>
        <taxon>unclassified sequences</taxon>
        <taxon>metagenomes</taxon>
        <taxon>ecological metagenomes</taxon>
    </lineage>
</organism>
<dbReference type="InterPro" id="IPR012327">
    <property type="entry name" value="MeTrfase_D12"/>
</dbReference>
<proteinExistence type="predicted"/>
<keyword evidence="1" id="KW-0489">Methyltransferase</keyword>
<dbReference type="SUPFAM" id="SSF53335">
    <property type="entry name" value="S-adenosyl-L-methionine-dependent methyltransferases"/>
    <property type="match status" value="1"/>
</dbReference>
<dbReference type="PANTHER" id="PTHR30481:SF2">
    <property type="entry name" value="SITE-SPECIFIC DNA-METHYLTRANSFERASE (ADENINE-SPECIFIC)"/>
    <property type="match status" value="1"/>
</dbReference>
<gene>
    <name evidence="4" type="ORF">CARN6_0282</name>
</gene>
<accession>E6QIB2</accession>
<evidence type="ECO:0000256" key="2">
    <source>
        <dbReference type="ARBA" id="ARBA00022679"/>
    </source>
</evidence>
<evidence type="ECO:0000313" key="4">
    <source>
        <dbReference type="EMBL" id="CBI06977.1"/>
    </source>
</evidence>
<dbReference type="GO" id="GO:0032259">
    <property type="term" value="P:methylation"/>
    <property type="evidence" value="ECO:0007669"/>
    <property type="project" value="UniProtKB-KW"/>
</dbReference>
<evidence type="ECO:0000256" key="1">
    <source>
        <dbReference type="ARBA" id="ARBA00022603"/>
    </source>
</evidence>
<dbReference type="GO" id="GO:1904047">
    <property type="term" value="F:S-adenosyl-L-methionine binding"/>
    <property type="evidence" value="ECO:0007669"/>
    <property type="project" value="TreeGrafter"/>
</dbReference>
<dbReference type="PANTHER" id="PTHR30481">
    <property type="entry name" value="DNA ADENINE METHYLASE"/>
    <property type="match status" value="1"/>
</dbReference>
<name>E6QIB2_9ZZZZ</name>
<dbReference type="Gene3D" id="3.40.50.150">
    <property type="entry name" value="Vaccinia Virus protein VP39"/>
    <property type="match status" value="1"/>
</dbReference>
<reference evidence="4" key="1">
    <citation type="submission" date="2009-10" db="EMBL/GenBank/DDBJ databases">
        <title>Diversity of trophic interactions inside an arsenic-rich microbial ecosystem.</title>
        <authorList>
            <person name="Bertin P.N."/>
            <person name="Heinrich-Salmeron A."/>
            <person name="Pelletier E."/>
            <person name="Goulhen-Chollet F."/>
            <person name="Arsene-Ploetze F."/>
            <person name="Gallien S."/>
            <person name="Calteau A."/>
            <person name="Vallenet D."/>
            <person name="Casiot C."/>
            <person name="Chane-Woon-Ming B."/>
            <person name="Giloteaux L."/>
            <person name="Barakat M."/>
            <person name="Bonnefoy V."/>
            <person name="Bruneel O."/>
            <person name="Chandler M."/>
            <person name="Cleiss J."/>
            <person name="Duran R."/>
            <person name="Elbaz-Poulichet F."/>
            <person name="Fonknechten N."/>
            <person name="Lauga B."/>
            <person name="Mornico D."/>
            <person name="Ortet P."/>
            <person name="Schaeffer C."/>
            <person name="Siguier P."/>
            <person name="Alexander Thil Smith A."/>
            <person name="Van Dorsselaer A."/>
            <person name="Weissenbach J."/>
            <person name="Medigue C."/>
            <person name="Le Paslier D."/>
        </authorList>
    </citation>
    <scope>NUCLEOTIDE SEQUENCE</scope>
</reference>
<keyword evidence="3" id="KW-0949">S-adenosyl-L-methionine</keyword>